<sequence>MTPGPSPPLPTLLLLRSPEPHPAELVEFRARQRQGSPHYTIYLGFGQDLSAGRPKERSLVLVKLEPWLCRAHVEGVQREGVSSLDNSSLSLCLSSTNSLYDDLERFLDFLMEVEQPA</sequence>
<dbReference type="InterPro" id="IPR019471">
    <property type="entry name" value="Interferon_reg_factor-3"/>
</dbReference>
<dbReference type="InterPro" id="IPR008984">
    <property type="entry name" value="SMAD_FHA_dom_sf"/>
</dbReference>
<dbReference type="AlphaFoldDB" id="A0A671E0Z4"/>
<evidence type="ECO:0000313" key="2">
    <source>
        <dbReference type="Ensembl" id="ENSRFEP00010006861.1"/>
    </source>
</evidence>
<protein>
    <recommendedName>
        <fullName evidence="1">Interferon regulatory factor-3 domain-containing protein</fullName>
    </recommendedName>
</protein>
<name>A0A671E0Z4_RHIFE</name>
<feature type="domain" description="Interferon regulatory factor-3" evidence="1">
    <location>
        <begin position="23"/>
        <end position="76"/>
    </location>
</feature>
<dbReference type="SUPFAM" id="SSF49879">
    <property type="entry name" value="SMAD/FHA domain"/>
    <property type="match status" value="1"/>
</dbReference>
<reference evidence="3" key="3">
    <citation type="submission" date="2018-12" db="EMBL/GenBank/DDBJ databases">
        <title>G10K-VGP greater horseshoe bat female genome, primary haplotype.</title>
        <authorList>
            <person name="Teeling E."/>
            <person name="Myers G."/>
            <person name="Vernes S."/>
            <person name="Pippel M."/>
            <person name="Winkler S."/>
            <person name="Fedrigo O."/>
            <person name="Rhie A."/>
            <person name="Koren S."/>
            <person name="Phillippy A."/>
            <person name="Lewin H."/>
            <person name="Damas J."/>
            <person name="Howe K."/>
            <person name="Mountcastle J."/>
            <person name="Jarvis E.D."/>
        </authorList>
    </citation>
    <scope>NUCLEOTIDE SEQUENCE [LARGE SCALE GENOMIC DNA]</scope>
</reference>
<accession>A0A671E0Z4</accession>
<dbReference type="Ensembl" id="ENSRFET00010007518.1">
    <property type="protein sequence ID" value="ENSRFEP00010006861.1"/>
    <property type="gene ID" value="ENSRFEG00010004659.1"/>
</dbReference>
<keyword evidence="3" id="KW-1185">Reference proteome</keyword>
<dbReference type="GeneTree" id="ENSGT00940000160931"/>
<dbReference type="Pfam" id="PF10401">
    <property type="entry name" value="IRF-3"/>
    <property type="match status" value="1"/>
</dbReference>
<reference evidence="2 3" key="2">
    <citation type="journal article" date="2018" name="Annu Rev Anim Biosci">
        <title>Bat Biology, Genomes, and the Bat1K Project: To Generate Chromosome-Level Genomes for All Living Bat Species.</title>
        <authorList>
            <person name="Teeling E.C."/>
            <person name="Vernes S.C."/>
            <person name="Davalos L.M."/>
            <person name="Ray D.A."/>
            <person name="Gilbert M.T.P."/>
            <person name="Myers E."/>
        </authorList>
    </citation>
    <scope>NUCLEOTIDE SEQUENCE</scope>
</reference>
<evidence type="ECO:0000259" key="1">
    <source>
        <dbReference type="Pfam" id="PF10401"/>
    </source>
</evidence>
<reference evidence="2 3" key="1">
    <citation type="journal article" date="2015" name="Annu Rev Anim Biosci">
        <title>The Genome 10K Project: a way forward.</title>
        <authorList>
            <person name="Koepfli K.P."/>
            <person name="Paten B."/>
            <person name="O'Brien S.J."/>
            <person name="Koepfli K.P."/>
            <person name="Paten B."/>
            <person name="Antunes A."/>
            <person name="Belov K."/>
            <person name="Bustamante C."/>
            <person name="Castoe T.A."/>
            <person name="Clawson H."/>
            <person name="Crawford A.J."/>
            <person name="Diekhans M."/>
            <person name="Distel D."/>
            <person name="Durbin R."/>
            <person name="Earl D."/>
            <person name="Fujita M.K."/>
            <person name="Gamble T."/>
            <person name="Georges A."/>
            <person name="Gemmell N."/>
            <person name="Gilbert M.T."/>
            <person name="Graves J.M."/>
            <person name="Green R.E."/>
            <person name="Hickey G."/>
            <person name="Jarvis E.D."/>
            <person name="Johnson W."/>
            <person name="Komissarov A."/>
            <person name="Korf I."/>
            <person name="Kuhn R."/>
            <person name="Larkin D.M."/>
            <person name="Lewin H."/>
            <person name="Lopez J.V."/>
            <person name="Ma J."/>
            <person name="Marques-Bonet T."/>
            <person name="Miller W."/>
            <person name="Murphy R."/>
            <person name="Pevzner P."/>
            <person name="Shapiro B."/>
            <person name="Steiner C."/>
            <person name="Tamazian G."/>
            <person name="Venkatesh B."/>
            <person name="Wang J."/>
            <person name="Wayne R."/>
            <person name="Wiley E."/>
            <person name="Yang H."/>
            <person name="Zhang G."/>
            <person name="Haussler D."/>
            <person name="Ryder O."/>
            <person name="O'Brien S.J."/>
        </authorList>
    </citation>
    <scope>NUCLEOTIDE SEQUENCE</scope>
</reference>
<proteinExistence type="predicted"/>
<dbReference type="OMA" id="WLCRAHV"/>
<dbReference type="GO" id="GO:0003700">
    <property type="term" value="F:DNA-binding transcription factor activity"/>
    <property type="evidence" value="ECO:0007669"/>
    <property type="project" value="InterPro"/>
</dbReference>
<dbReference type="InParanoid" id="A0A671E0Z4"/>
<dbReference type="Proteomes" id="UP000472240">
    <property type="component" value="Chromosome 11"/>
</dbReference>
<reference evidence="2" key="4">
    <citation type="submission" date="2025-08" db="UniProtKB">
        <authorList>
            <consortium name="Ensembl"/>
        </authorList>
    </citation>
    <scope>IDENTIFICATION</scope>
</reference>
<reference evidence="2" key="5">
    <citation type="submission" date="2025-09" db="UniProtKB">
        <authorList>
            <consortium name="Ensembl"/>
        </authorList>
    </citation>
    <scope>IDENTIFICATION</scope>
</reference>
<organism evidence="2 3">
    <name type="scientific">Rhinolophus ferrumequinum</name>
    <name type="common">Greater horseshoe bat</name>
    <dbReference type="NCBI Taxonomy" id="59479"/>
    <lineage>
        <taxon>Eukaryota</taxon>
        <taxon>Metazoa</taxon>
        <taxon>Chordata</taxon>
        <taxon>Craniata</taxon>
        <taxon>Vertebrata</taxon>
        <taxon>Euteleostomi</taxon>
        <taxon>Mammalia</taxon>
        <taxon>Eutheria</taxon>
        <taxon>Laurasiatheria</taxon>
        <taxon>Chiroptera</taxon>
        <taxon>Yinpterochiroptera</taxon>
        <taxon>Rhinolophoidea</taxon>
        <taxon>Rhinolophidae</taxon>
        <taxon>Rhinolophinae</taxon>
        <taxon>Rhinolophus</taxon>
    </lineage>
</organism>
<dbReference type="InterPro" id="IPR017855">
    <property type="entry name" value="SMAD-like_dom_sf"/>
</dbReference>
<evidence type="ECO:0000313" key="3">
    <source>
        <dbReference type="Proteomes" id="UP000472240"/>
    </source>
</evidence>
<dbReference type="Gene3D" id="2.60.200.10">
    <property type="match status" value="1"/>
</dbReference>